<proteinExistence type="predicted"/>
<evidence type="ECO:0000313" key="2">
    <source>
        <dbReference type="Proteomes" id="UP001732700"/>
    </source>
</evidence>
<protein>
    <submittedName>
        <fullName evidence="1">Uncharacterized protein</fullName>
    </submittedName>
</protein>
<dbReference type="EnsemblPlants" id="AVESA.00010b.r2.4DG0741110.1">
    <property type="protein sequence ID" value="AVESA.00010b.r2.4DG0741110.1.CDS"/>
    <property type="gene ID" value="AVESA.00010b.r2.4DG0741110"/>
</dbReference>
<evidence type="ECO:0000313" key="1">
    <source>
        <dbReference type="EnsemblPlants" id="AVESA.00010b.r2.4DG0741110.1.CDS"/>
    </source>
</evidence>
<accession>A0ACD5X6C0</accession>
<keyword evidence="2" id="KW-1185">Reference proteome</keyword>
<name>A0ACD5X6C0_AVESA</name>
<dbReference type="Proteomes" id="UP001732700">
    <property type="component" value="Chromosome 4D"/>
</dbReference>
<reference evidence="1" key="2">
    <citation type="submission" date="2025-09" db="UniProtKB">
        <authorList>
            <consortium name="EnsemblPlants"/>
        </authorList>
    </citation>
    <scope>IDENTIFICATION</scope>
</reference>
<sequence>MKKWVAAAVMAGSLLAVAVGQPPMALKLERRLVNASTSQLVAIDTLRHTKLLGGGGAVQLPVSGSGNDYLAGGPYLTRVNLGSPPRSFSVIIDTGSSPSWVACQMVGSSTQPGLFDPRVSSSSSVLMCSDNRCKEIVHDRSGVCNTSSNSCGYNMNYGTGSDVLATAAGYFLSDMVYLEILNGSQQTSSYSAPIIFGCTDSRTGDLTHEAFDGILGFGMSPISFSSQVYSLGLSPRVSSLCMERSHGGGILVFGKPLELGLVYTPLLRDQSYYGLNMESISVNGKKLGLDPSVFTPSAGYRTFADSGTSLAFLASEAYDQFVSAIAAAVSPSANPTLGSADQHCFVPSSSIDSSFPHVTLHFVGGAAMQLKPANYLRSRDNSIYCIAWQKNGQRVTILGDIVLSDKLLVHDIENMVLGWMDYNCSRPIHVTTTPEKKKVNSADASQKISMPIAIVILIILVSFSTPS</sequence>
<reference evidence="1" key="1">
    <citation type="submission" date="2021-05" db="EMBL/GenBank/DDBJ databases">
        <authorList>
            <person name="Scholz U."/>
            <person name="Mascher M."/>
            <person name="Fiebig A."/>
        </authorList>
    </citation>
    <scope>NUCLEOTIDE SEQUENCE [LARGE SCALE GENOMIC DNA]</scope>
</reference>
<organism evidence="1 2">
    <name type="scientific">Avena sativa</name>
    <name type="common">Oat</name>
    <dbReference type="NCBI Taxonomy" id="4498"/>
    <lineage>
        <taxon>Eukaryota</taxon>
        <taxon>Viridiplantae</taxon>
        <taxon>Streptophyta</taxon>
        <taxon>Embryophyta</taxon>
        <taxon>Tracheophyta</taxon>
        <taxon>Spermatophyta</taxon>
        <taxon>Magnoliopsida</taxon>
        <taxon>Liliopsida</taxon>
        <taxon>Poales</taxon>
        <taxon>Poaceae</taxon>
        <taxon>BOP clade</taxon>
        <taxon>Pooideae</taxon>
        <taxon>Poodae</taxon>
        <taxon>Poeae</taxon>
        <taxon>Poeae Chloroplast Group 1 (Aveneae type)</taxon>
        <taxon>Aveninae</taxon>
        <taxon>Avena</taxon>
    </lineage>
</organism>